<proteinExistence type="inferred from homology"/>
<dbReference type="GO" id="GO:0003677">
    <property type="term" value="F:DNA binding"/>
    <property type="evidence" value="ECO:0007669"/>
    <property type="project" value="UniProtKB-KW"/>
</dbReference>
<dbReference type="STRING" id="667676.SAMN05192539_105241"/>
<evidence type="ECO:0000256" key="4">
    <source>
        <dbReference type="ARBA" id="ARBA00023163"/>
    </source>
</evidence>
<dbReference type="InterPro" id="IPR000847">
    <property type="entry name" value="LysR_HTH_N"/>
</dbReference>
<dbReference type="Gene3D" id="1.10.10.10">
    <property type="entry name" value="Winged helix-like DNA-binding domain superfamily/Winged helix DNA-binding domain"/>
    <property type="match status" value="1"/>
</dbReference>
<dbReference type="Proteomes" id="UP000198866">
    <property type="component" value="Unassembled WGS sequence"/>
</dbReference>
<keyword evidence="4" id="KW-0804">Transcription</keyword>
<evidence type="ECO:0000256" key="3">
    <source>
        <dbReference type="ARBA" id="ARBA00023125"/>
    </source>
</evidence>
<evidence type="ECO:0000256" key="2">
    <source>
        <dbReference type="ARBA" id="ARBA00023015"/>
    </source>
</evidence>
<dbReference type="Pfam" id="PF00126">
    <property type="entry name" value="HTH_1"/>
    <property type="match status" value="1"/>
</dbReference>
<keyword evidence="7" id="KW-1185">Reference proteome</keyword>
<dbReference type="AlphaFoldDB" id="A0A1H7EER4"/>
<dbReference type="InterPro" id="IPR050176">
    <property type="entry name" value="LTTR"/>
</dbReference>
<dbReference type="InterPro" id="IPR036390">
    <property type="entry name" value="WH_DNA-bd_sf"/>
</dbReference>
<dbReference type="PROSITE" id="PS50931">
    <property type="entry name" value="HTH_LYSR"/>
    <property type="match status" value="1"/>
</dbReference>
<evidence type="ECO:0000259" key="5">
    <source>
        <dbReference type="PROSITE" id="PS50931"/>
    </source>
</evidence>
<dbReference type="SUPFAM" id="SSF46785">
    <property type="entry name" value="Winged helix' DNA-binding domain"/>
    <property type="match status" value="1"/>
</dbReference>
<dbReference type="PANTHER" id="PTHR30579">
    <property type="entry name" value="TRANSCRIPTIONAL REGULATOR"/>
    <property type="match status" value="1"/>
</dbReference>
<protein>
    <submittedName>
        <fullName evidence="6">Regulatory helix-turn-helix protein, lysR family</fullName>
    </submittedName>
</protein>
<keyword evidence="3" id="KW-0238">DNA-binding</keyword>
<dbReference type="EMBL" id="FNYE01000052">
    <property type="protein sequence ID" value="SEK11557.1"/>
    <property type="molecule type" value="Genomic_DNA"/>
</dbReference>
<keyword evidence="2" id="KW-0805">Transcription regulation</keyword>
<feature type="domain" description="HTH lysR-type" evidence="5">
    <location>
        <begin position="5"/>
        <end position="49"/>
    </location>
</feature>
<dbReference type="GO" id="GO:0003700">
    <property type="term" value="F:DNA-binding transcription factor activity"/>
    <property type="evidence" value="ECO:0007669"/>
    <property type="project" value="InterPro"/>
</dbReference>
<accession>A0A1H7EER4</accession>
<evidence type="ECO:0000313" key="6">
    <source>
        <dbReference type="EMBL" id="SEK11557.1"/>
    </source>
</evidence>
<evidence type="ECO:0000256" key="1">
    <source>
        <dbReference type="ARBA" id="ARBA00009437"/>
    </source>
</evidence>
<dbReference type="PANTHER" id="PTHR30579:SF7">
    <property type="entry name" value="HTH-TYPE TRANSCRIPTIONAL REGULATOR LRHA-RELATED"/>
    <property type="match status" value="1"/>
</dbReference>
<reference evidence="7" key="1">
    <citation type="submission" date="2016-10" db="EMBL/GenBank/DDBJ databases">
        <authorList>
            <person name="Varghese N."/>
            <person name="Submissions S."/>
        </authorList>
    </citation>
    <scope>NUCLEOTIDE SEQUENCE [LARGE SCALE GENOMIC DNA]</scope>
    <source>
        <strain evidence="7">LMG 26031</strain>
    </source>
</reference>
<name>A0A1H7EER4_9BURK</name>
<sequence length="49" mass="5274">MIPDLDSTLLRTFVTVVEAGSVSNAAMALHLTQAAVSMPLRRLEDEEAC</sequence>
<evidence type="ECO:0000313" key="7">
    <source>
        <dbReference type="Proteomes" id="UP000198866"/>
    </source>
</evidence>
<dbReference type="InterPro" id="IPR036388">
    <property type="entry name" value="WH-like_DNA-bd_sf"/>
</dbReference>
<gene>
    <name evidence="6" type="ORF">SAMN05192539_105241</name>
</gene>
<comment type="similarity">
    <text evidence="1">Belongs to the LysR transcriptional regulatory family.</text>
</comment>
<organism evidence="6 7">
    <name type="scientific">Paraburkholderia diazotrophica</name>
    <dbReference type="NCBI Taxonomy" id="667676"/>
    <lineage>
        <taxon>Bacteria</taxon>
        <taxon>Pseudomonadati</taxon>
        <taxon>Pseudomonadota</taxon>
        <taxon>Betaproteobacteria</taxon>
        <taxon>Burkholderiales</taxon>
        <taxon>Burkholderiaceae</taxon>
        <taxon>Paraburkholderia</taxon>
    </lineage>
</organism>